<dbReference type="InterPro" id="IPR043138">
    <property type="entry name" value="GGT_lsub"/>
</dbReference>
<dbReference type="InterPro" id="IPR029055">
    <property type="entry name" value="Ntn_hydrolases_N"/>
</dbReference>
<dbReference type="Gene3D" id="3.60.20.40">
    <property type="match status" value="1"/>
</dbReference>
<proteinExistence type="predicted"/>
<name>A0A559K8W9_9BACL</name>
<dbReference type="InterPro" id="IPR043137">
    <property type="entry name" value="GGT_ssub_C"/>
</dbReference>
<reference evidence="1 2" key="1">
    <citation type="submission" date="2019-07" db="EMBL/GenBank/DDBJ databases">
        <authorList>
            <person name="Kim J."/>
        </authorList>
    </citation>
    <scope>NUCLEOTIDE SEQUENCE [LARGE SCALE GENOMIC DNA]</scope>
    <source>
        <strain evidence="1 2">JC52</strain>
    </source>
</reference>
<protein>
    <submittedName>
        <fullName evidence="1">Gamma-glutamyltransferase family protein</fullName>
    </submittedName>
</protein>
<sequence>MVAFDPHYYPNASRRTCTYASRGMVATSQPLAAQAGLDILKRGGNAVDAAIATAISLTVLEPTSNGIGGDLYALVWMGGQLHGLNGSGTAPQALAIDAVKARGYEAMPMYGIVPLTVPGAPAAWVELSCRFGKLPFAALFEPAIEYAERGFPVSVTLGALYEYEFTKFNKMQKGPEFEHLYTTFAPDGRYPRTGDYIRYPDHAATLRKIAETRSEAFYRGELAERIDAYIREKGGFLTAADLAGYKPEWVEPIKVNYKGYDIWEIPPNGQGIVALMALNMLKRLPVTGRDDVEQYHRQIEAMKLAFTDGFEHVTDAPSMRVSTDSLLADAYAEERASTIGDMALEPKPGQPPKGGTVYVAAADGDGGMVSLIQSNYMGFGSGVVIPGTGIAMQNRAADFSLDAEKANALVAGKKSYHTIIPGFMTKDGEAVGPFGVMGGFMQPQGHVQLVMNTIDFHLNPQAALDAPRWQWKLGKTVELEPGFPDHIAQALQRKGHQIVRNPSSLSFGRGQIIWRDPVSGVLMGGTEQRTDGHIAAW</sequence>
<dbReference type="OrthoDB" id="9781342at2"/>
<dbReference type="PANTHER" id="PTHR43881:SF1">
    <property type="entry name" value="GAMMA-GLUTAMYLTRANSPEPTIDASE (AFU_ORTHOLOGUE AFUA_4G13580)"/>
    <property type="match status" value="1"/>
</dbReference>
<keyword evidence="2" id="KW-1185">Reference proteome</keyword>
<dbReference type="Pfam" id="PF01019">
    <property type="entry name" value="G_glu_transpept"/>
    <property type="match status" value="1"/>
</dbReference>
<dbReference type="Gene3D" id="1.10.246.130">
    <property type="match status" value="1"/>
</dbReference>
<evidence type="ECO:0000313" key="1">
    <source>
        <dbReference type="EMBL" id="TVY08574.1"/>
    </source>
</evidence>
<dbReference type="EMBL" id="VNJI01000022">
    <property type="protein sequence ID" value="TVY08574.1"/>
    <property type="molecule type" value="Genomic_DNA"/>
</dbReference>
<dbReference type="PRINTS" id="PR01210">
    <property type="entry name" value="GGTRANSPTASE"/>
</dbReference>
<gene>
    <name evidence="1" type="ORF">FPZ49_18340</name>
</gene>
<dbReference type="GO" id="GO:0016740">
    <property type="term" value="F:transferase activity"/>
    <property type="evidence" value="ECO:0007669"/>
    <property type="project" value="UniProtKB-KW"/>
</dbReference>
<evidence type="ECO:0000313" key="2">
    <source>
        <dbReference type="Proteomes" id="UP000317036"/>
    </source>
</evidence>
<dbReference type="InterPro" id="IPR052896">
    <property type="entry name" value="GGT-like_enzyme"/>
</dbReference>
<dbReference type="PANTHER" id="PTHR43881">
    <property type="entry name" value="GAMMA-GLUTAMYLTRANSPEPTIDASE (AFU_ORTHOLOGUE AFUA_4G13580)"/>
    <property type="match status" value="1"/>
</dbReference>
<dbReference type="AlphaFoldDB" id="A0A559K8W9"/>
<accession>A0A559K8W9</accession>
<dbReference type="RefSeq" id="WP_144849592.1">
    <property type="nucleotide sequence ID" value="NZ_VNJI01000022.1"/>
</dbReference>
<organism evidence="1 2">
    <name type="scientific">Paenibacillus cremeus</name>
    <dbReference type="NCBI Taxonomy" id="2163881"/>
    <lineage>
        <taxon>Bacteria</taxon>
        <taxon>Bacillati</taxon>
        <taxon>Bacillota</taxon>
        <taxon>Bacilli</taxon>
        <taxon>Bacillales</taxon>
        <taxon>Paenibacillaceae</taxon>
        <taxon>Paenibacillus</taxon>
    </lineage>
</organism>
<dbReference type="Proteomes" id="UP000317036">
    <property type="component" value="Unassembled WGS sequence"/>
</dbReference>
<comment type="caution">
    <text evidence="1">The sequence shown here is derived from an EMBL/GenBank/DDBJ whole genome shotgun (WGS) entry which is preliminary data.</text>
</comment>
<keyword evidence="1" id="KW-0808">Transferase</keyword>
<dbReference type="SUPFAM" id="SSF56235">
    <property type="entry name" value="N-terminal nucleophile aminohydrolases (Ntn hydrolases)"/>
    <property type="match status" value="1"/>
</dbReference>